<dbReference type="SMART" id="SM00487">
    <property type="entry name" value="DEXDc"/>
    <property type="match status" value="1"/>
</dbReference>
<dbReference type="InterPro" id="IPR013083">
    <property type="entry name" value="Znf_RING/FYVE/PHD"/>
</dbReference>
<dbReference type="Gene3D" id="3.40.50.300">
    <property type="entry name" value="P-loop containing nucleotide triphosphate hydrolases"/>
    <property type="match status" value="1"/>
</dbReference>
<dbReference type="SMART" id="SM00490">
    <property type="entry name" value="HELICc"/>
    <property type="match status" value="1"/>
</dbReference>
<dbReference type="GO" id="GO:0005634">
    <property type="term" value="C:nucleus"/>
    <property type="evidence" value="ECO:0007669"/>
    <property type="project" value="TreeGrafter"/>
</dbReference>
<dbReference type="Pfam" id="PF00271">
    <property type="entry name" value="Helicase_C"/>
    <property type="match status" value="1"/>
</dbReference>
<feature type="region of interest" description="Disordered" evidence="10">
    <location>
        <begin position="109"/>
        <end position="167"/>
    </location>
</feature>
<feature type="region of interest" description="Disordered" evidence="10">
    <location>
        <begin position="900"/>
        <end position="928"/>
    </location>
</feature>
<dbReference type="PROSITE" id="PS51194">
    <property type="entry name" value="HELICASE_CTER"/>
    <property type="match status" value="1"/>
</dbReference>
<feature type="domain" description="RING-type" evidence="11">
    <location>
        <begin position="716"/>
        <end position="768"/>
    </location>
</feature>
<name>A0AAV9XET5_9PEZI</name>
<dbReference type="InterPro" id="IPR050628">
    <property type="entry name" value="SNF2_RAD54_helicase_TF"/>
</dbReference>
<dbReference type="SUPFAM" id="SSF52540">
    <property type="entry name" value="P-loop containing nucleoside triphosphate hydrolases"/>
    <property type="match status" value="2"/>
</dbReference>
<evidence type="ECO:0000256" key="6">
    <source>
        <dbReference type="ARBA" id="ARBA00022806"/>
    </source>
</evidence>
<feature type="compositionally biased region" description="Basic and acidic residues" evidence="10">
    <location>
        <begin position="903"/>
        <end position="914"/>
    </location>
</feature>
<dbReference type="InterPro" id="IPR049730">
    <property type="entry name" value="SNF2/RAD54-like_C"/>
</dbReference>
<organism evidence="14 15">
    <name type="scientific">Orbilia ellipsospora</name>
    <dbReference type="NCBI Taxonomy" id="2528407"/>
    <lineage>
        <taxon>Eukaryota</taxon>
        <taxon>Fungi</taxon>
        <taxon>Dikarya</taxon>
        <taxon>Ascomycota</taxon>
        <taxon>Pezizomycotina</taxon>
        <taxon>Orbiliomycetes</taxon>
        <taxon>Orbiliales</taxon>
        <taxon>Orbiliaceae</taxon>
        <taxon>Orbilia</taxon>
    </lineage>
</organism>
<dbReference type="GO" id="GO:0005524">
    <property type="term" value="F:ATP binding"/>
    <property type="evidence" value="ECO:0007669"/>
    <property type="project" value="UniProtKB-KW"/>
</dbReference>
<dbReference type="PROSITE" id="PS50089">
    <property type="entry name" value="ZF_RING_2"/>
    <property type="match status" value="1"/>
</dbReference>
<evidence type="ECO:0000256" key="10">
    <source>
        <dbReference type="SAM" id="MobiDB-lite"/>
    </source>
</evidence>
<evidence type="ECO:0000256" key="5">
    <source>
        <dbReference type="ARBA" id="ARBA00022801"/>
    </source>
</evidence>
<dbReference type="Proteomes" id="UP001365542">
    <property type="component" value="Unassembled WGS sequence"/>
</dbReference>
<feature type="compositionally biased region" description="Acidic residues" evidence="10">
    <location>
        <begin position="915"/>
        <end position="928"/>
    </location>
</feature>
<evidence type="ECO:0000256" key="9">
    <source>
        <dbReference type="PROSITE-ProRule" id="PRU00175"/>
    </source>
</evidence>
<feature type="domain" description="Helicase ATP-binding" evidence="12">
    <location>
        <begin position="374"/>
        <end position="559"/>
    </location>
</feature>
<keyword evidence="2" id="KW-0479">Metal-binding</keyword>
<dbReference type="InterPro" id="IPR001841">
    <property type="entry name" value="Znf_RING"/>
</dbReference>
<keyword evidence="3" id="KW-0547">Nucleotide-binding</keyword>
<reference evidence="14 15" key="1">
    <citation type="submission" date="2019-10" db="EMBL/GenBank/DDBJ databases">
        <authorList>
            <person name="Palmer J.M."/>
        </authorList>
    </citation>
    <scope>NUCLEOTIDE SEQUENCE [LARGE SCALE GENOMIC DNA]</scope>
    <source>
        <strain evidence="14 15">TWF694</strain>
    </source>
</reference>
<feature type="region of interest" description="Disordered" evidence="10">
    <location>
        <begin position="805"/>
        <end position="861"/>
    </location>
</feature>
<evidence type="ECO:0000259" key="13">
    <source>
        <dbReference type="PROSITE" id="PS51194"/>
    </source>
</evidence>
<feature type="region of interest" description="Disordered" evidence="10">
    <location>
        <begin position="968"/>
        <end position="1008"/>
    </location>
</feature>
<dbReference type="PROSITE" id="PS51192">
    <property type="entry name" value="HELICASE_ATP_BIND_1"/>
    <property type="match status" value="1"/>
</dbReference>
<keyword evidence="7" id="KW-0862">Zinc</keyword>
<dbReference type="CDD" id="cd18008">
    <property type="entry name" value="DEXDc_SHPRH-like"/>
    <property type="match status" value="1"/>
</dbReference>
<accession>A0AAV9XET5</accession>
<keyword evidence="8" id="KW-0067">ATP-binding</keyword>
<dbReference type="EMBL" id="JAVHJO010000006">
    <property type="protein sequence ID" value="KAK6539512.1"/>
    <property type="molecule type" value="Genomic_DNA"/>
</dbReference>
<dbReference type="GO" id="GO:0004386">
    <property type="term" value="F:helicase activity"/>
    <property type="evidence" value="ECO:0007669"/>
    <property type="project" value="UniProtKB-KW"/>
</dbReference>
<comment type="caution">
    <text evidence="14">The sequence shown here is derived from an EMBL/GenBank/DDBJ whole genome shotgun (WGS) entry which is preliminary data.</text>
</comment>
<dbReference type="GO" id="GO:0016787">
    <property type="term" value="F:hydrolase activity"/>
    <property type="evidence" value="ECO:0007669"/>
    <property type="project" value="UniProtKB-KW"/>
</dbReference>
<feature type="compositionally biased region" description="Acidic residues" evidence="10">
    <location>
        <begin position="808"/>
        <end position="823"/>
    </location>
</feature>
<feature type="compositionally biased region" description="Basic and acidic residues" evidence="10">
    <location>
        <begin position="143"/>
        <end position="155"/>
    </location>
</feature>
<evidence type="ECO:0000256" key="2">
    <source>
        <dbReference type="ARBA" id="ARBA00022723"/>
    </source>
</evidence>
<dbReference type="Gene3D" id="3.40.50.10810">
    <property type="entry name" value="Tandem AAA-ATPase domain"/>
    <property type="match status" value="1"/>
</dbReference>
<evidence type="ECO:0000256" key="3">
    <source>
        <dbReference type="ARBA" id="ARBA00022741"/>
    </source>
</evidence>
<dbReference type="GO" id="GO:0000724">
    <property type="term" value="P:double-strand break repair via homologous recombination"/>
    <property type="evidence" value="ECO:0007669"/>
    <property type="project" value="TreeGrafter"/>
</dbReference>
<dbReference type="InterPro" id="IPR038718">
    <property type="entry name" value="SNF2-like_sf"/>
</dbReference>
<dbReference type="Pfam" id="PF13445">
    <property type="entry name" value="zf-RING_UBOX"/>
    <property type="match status" value="1"/>
</dbReference>
<feature type="compositionally biased region" description="Acidic residues" evidence="10">
    <location>
        <begin position="838"/>
        <end position="852"/>
    </location>
</feature>
<dbReference type="Pfam" id="PF00176">
    <property type="entry name" value="SNF2-rel_dom"/>
    <property type="match status" value="1"/>
</dbReference>
<keyword evidence="6" id="KW-0347">Helicase</keyword>
<feature type="domain" description="Helicase C-terminal" evidence="13">
    <location>
        <begin position="1040"/>
        <end position="1199"/>
    </location>
</feature>
<dbReference type="InterPro" id="IPR027370">
    <property type="entry name" value="Znf-RING_euk"/>
</dbReference>
<dbReference type="InterPro" id="IPR027417">
    <property type="entry name" value="P-loop_NTPase"/>
</dbReference>
<evidence type="ECO:0000313" key="14">
    <source>
        <dbReference type="EMBL" id="KAK6539512.1"/>
    </source>
</evidence>
<keyword evidence="5" id="KW-0378">Hydrolase</keyword>
<dbReference type="GO" id="GO:0008094">
    <property type="term" value="F:ATP-dependent activity, acting on DNA"/>
    <property type="evidence" value="ECO:0007669"/>
    <property type="project" value="TreeGrafter"/>
</dbReference>
<protein>
    <submittedName>
        <fullName evidence="14">Uncharacterized protein</fullName>
    </submittedName>
</protein>
<dbReference type="AlphaFoldDB" id="A0AAV9XET5"/>
<dbReference type="InterPro" id="IPR017907">
    <property type="entry name" value="Znf_RING_CS"/>
</dbReference>
<proteinExistence type="inferred from homology"/>
<sequence length="1212" mass="138102">MNQKVKVEMPGGFPGDSPQHRNDDGDDDEGSFHSTRTISTPLSRYFEAIKEELGQKQALLSCLPVEETDSADLDYLHAQILSLQEELERLAMEQQNDPNFTEIVSNLIPNGHTSSTNTPATPGFSTPQIDTNRKRGFSQVDHSPYDDRALEERRRLAPPPPPSLPVSYYTQRPPFGYEPAESSRQGALGLNMAENELIGSSKILGHQRQIALDEQIARAYEAGQVVDLTASDDEDVLIQNIQRYAPRVKWEPRNSSYTSFGGPAPKAEPTSFALKTEPQIIDLADDEDDDIVELPGPFSQPGFPQMHSRGVFYHSNYESYESDSGDDHEKVSKLLEHLADDAENSGPNDRLQTPKELNIKLMEHQKIGLTWLVKQEESSNKGGILADDMGLGKTIQALSLILHRKSTRPHHKTTLIICPVALMAQWQREIELKVKNQYALSTYVFHGQQNKKFKDFNILKEFDVVLTSYGTIAGEYKKLESWRKQKRVQFPTTEFPFFSNQSSWYRIILDESQHVKNYRTLTSRACSELMATYRLCLSGTPMQNSIDDLFGSVRFLHLDRYREFKDWNVDFGSKFKLGREFATSAMSRLQTLLTAIMLRRKKDSLIDGKPLLTLPDKVIELVHPIFSEDEQELYSAVEQKIAVRFNRYLEEGAVSRNYTYMLLLLLRLRQFCCHPKMIKDLSMKLTPEERNKQVELMNELSAETIERLKGEEIANCPICMETDPRIKIVLPCGHYYCQECLSSMSTHAQHRAMADGDERHQLTCPQCRGPMNPERVIDLQIFQSVHMDQNGDLSNLDSQLRDALGDDLASDSDDSDSGSDGDSSDAGSDLANFIVKDEEVESSAEDDEDSENELTGLGVSSSLFSPVAPRRIKRETRSTFDGQFKKEEEIDNENITFSRSYRPRGENKSRRAIIDDTDDERDEGEDLPSDIFNTVKKETKCESEDEFKFQEDKKATPTTEKVAVNVKGKRPMFEGTRKPSKKKDLGKRKGKGKGKGRGKGPSNKMTLSNKRTEAMRNRKARKKYFRELARNWTTSAKIEKVREILKEIQEKEPAEKTIVFSSFTSFLDLLQIPLQQQDKIEFERYDGSMNAKERNDAVLRFTEDPHIKLMLVSLKAGNSGLNLTAASNVIIIEPWWNPYVEEQAIDRAHRIGQTRVVNVHRLIIENTVEDRILTLQEQKREVISAAMDEEARKNISRLSMRDMVYLFTGNRG</sequence>
<dbReference type="InterPro" id="IPR001650">
    <property type="entry name" value="Helicase_C-like"/>
</dbReference>
<evidence type="ECO:0000256" key="4">
    <source>
        <dbReference type="ARBA" id="ARBA00022771"/>
    </source>
</evidence>
<dbReference type="InterPro" id="IPR014001">
    <property type="entry name" value="Helicase_ATP-bd"/>
</dbReference>
<evidence type="ECO:0000259" key="11">
    <source>
        <dbReference type="PROSITE" id="PS50089"/>
    </source>
</evidence>
<dbReference type="GO" id="GO:0008270">
    <property type="term" value="F:zinc ion binding"/>
    <property type="evidence" value="ECO:0007669"/>
    <property type="project" value="UniProtKB-KW"/>
</dbReference>
<dbReference type="SMART" id="SM00184">
    <property type="entry name" value="RING"/>
    <property type="match status" value="1"/>
</dbReference>
<dbReference type="PANTHER" id="PTHR45626">
    <property type="entry name" value="TRANSCRIPTION TERMINATION FACTOR 2-RELATED"/>
    <property type="match status" value="1"/>
</dbReference>
<keyword evidence="15" id="KW-1185">Reference proteome</keyword>
<dbReference type="SUPFAM" id="SSF57850">
    <property type="entry name" value="RING/U-box"/>
    <property type="match status" value="1"/>
</dbReference>
<gene>
    <name evidence="14" type="ORF">TWF694_009731</name>
</gene>
<dbReference type="PANTHER" id="PTHR45626:SF16">
    <property type="entry name" value="ATP-DEPENDENT HELICASE ULS1"/>
    <property type="match status" value="1"/>
</dbReference>
<dbReference type="InterPro" id="IPR000330">
    <property type="entry name" value="SNF2_N"/>
</dbReference>
<keyword evidence="4 9" id="KW-0863">Zinc-finger</keyword>
<dbReference type="PROSITE" id="PS00518">
    <property type="entry name" value="ZF_RING_1"/>
    <property type="match status" value="1"/>
</dbReference>
<dbReference type="CDD" id="cd18793">
    <property type="entry name" value="SF2_C_SNF"/>
    <property type="match status" value="1"/>
</dbReference>
<feature type="compositionally biased region" description="Polar residues" evidence="10">
    <location>
        <begin position="109"/>
        <end position="130"/>
    </location>
</feature>
<evidence type="ECO:0000259" key="12">
    <source>
        <dbReference type="PROSITE" id="PS51192"/>
    </source>
</evidence>
<evidence type="ECO:0000256" key="7">
    <source>
        <dbReference type="ARBA" id="ARBA00022833"/>
    </source>
</evidence>
<evidence type="ECO:0000256" key="8">
    <source>
        <dbReference type="ARBA" id="ARBA00022840"/>
    </source>
</evidence>
<dbReference type="Gene3D" id="3.30.40.10">
    <property type="entry name" value="Zinc/RING finger domain, C3HC4 (zinc finger)"/>
    <property type="match status" value="1"/>
</dbReference>
<evidence type="ECO:0000313" key="15">
    <source>
        <dbReference type="Proteomes" id="UP001365542"/>
    </source>
</evidence>
<comment type="similarity">
    <text evidence="1">Belongs to the SNF2/RAD54 helicase family.</text>
</comment>
<evidence type="ECO:0000256" key="1">
    <source>
        <dbReference type="ARBA" id="ARBA00007025"/>
    </source>
</evidence>
<feature type="compositionally biased region" description="Basic residues" evidence="10">
    <location>
        <begin position="978"/>
        <end position="998"/>
    </location>
</feature>
<dbReference type="GO" id="GO:0005737">
    <property type="term" value="C:cytoplasm"/>
    <property type="evidence" value="ECO:0007669"/>
    <property type="project" value="TreeGrafter"/>
</dbReference>
<feature type="region of interest" description="Disordered" evidence="10">
    <location>
        <begin position="1"/>
        <end position="36"/>
    </location>
</feature>